<dbReference type="AlphaFoldDB" id="A0A5N5WI85"/>
<dbReference type="OrthoDB" id="192702at2759"/>
<protein>
    <submittedName>
        <fullName evidence="1">Uncharacterized protein</fullName>
    </submittedName>
</protein>
<name>A0A5N5WI85_9EURO</name>
<accession>A0A5N5WI85</accession>
<gene>
    <name evidence="1" type="ORF">BDV29DRAFT_91206</name>
</gene>
<dbReference type="InterPro" id="IPR021276">
    <property type="entry name" value="DUF2855"/>
</dbReference>
<keyword evidence="2" id="KW-1185">Reference proteome</keyword>
<dbReference type="Pfam" id="PF11017">
    <property type="entry name" value="DUF2855"/>
    <property type="match status" value="1"/>
</dbReference>
<sequence>MSIHVVSKANSRQHATFDLPPAVSSPLKPSSIRVRSTLLSLTSNNLTYALHGTFLRWWDAYPVPHSAPAPYNDSSEGGIVPAWGLATVLDSTLPQLPQGTILFGFWPTGSHAVDLELTPSELDGHWKEISEHRAHLMPLYNRYRVLDTQRKDLAEFAWDAAVGTIFVAGYLLSQYIFTPDPATHPPIHPCGIETDRGVQDWTVADADISKAVFVILGASTKTARSTAYNLLKRPNGTGPLGLLQLTSSPGPLGEAAKVLNEAEGEGKFAVGTLGYPDVGLAGKWIAGVEPTPEKIVIADFGGRDGVLERVVEDIKRNESLHEVKAVVIAVGNQQKVYTRDEIQARKASFVSMNKVQMNTSDVYEAAIKLRGAADYFCEVNKAWKSWLEDRESAAPDLRLVWGEGIAGEGGIEAGWDRLCASSVPPEAALVYRI</sequence>
<organism evidence="1 2">
    <name type="scientific">Aspergillus leporis</name>
    <dbReference type="NCBI Taxonomy" id="41062"/>
    <lineage>
        <taxon>Eukaryota</taxon>
        <taxon>Fungi</taxon>
        <taxon>Dikarya</taxon>
        <taxon>Ascomycota</taxon>
        <taxon>Pezizomycotina</taxon>
        <taxon>Eurotiomycetes</taxon>
        <taxon>Eurotiomycetidae</taxon>
        <taxon>Eurotiales</taxon>
        <taxon>Aspergillaceae</taxon>
        <taxon>Aspergillus</taxon>
        <taxon>Aspergillus subgen. Circumdati</taxon>
    </lineage>
</organism>
<evidence type="ECO:0000313" key="1">
    <source>
        <dbReference type="EMBL" id="KAB8067435.1"/>
    </source>
</evidence>
<reference evidence="1 2" key="1">
    <citation type="submission" date="2019-04" db="EMBL/GenBank/DDBJ databases">
        <title>Friends and foes A comparative genomics study of 23 Aspergillus species from section Flavi.</title>
        <authorList>
            <consortium name="DOE Joint Genome Institute"/>
            <person name="Kjaerbolling I."/>
            <person name="Vesth T."/>
            <person name="Frisvad J.C."/>
            <person name="Nybo J.L."/>
            <person name="Theobald S."/>
            <person name="Kildgaard S."/>
            <person name="Isbrandt T."/>
            <person name="Kuo A."/>
            <person name="Sato A."/>
            <person name="Lyhne E.K."/>
            <person name="Kogle M.E."/>
            <person name="Wiebenga A."/>
            <person name="Kun R.S."/>
            <person name="Lubbers R.J."/>
            <person name="Makela M.R."/>
            <person name="Barry K."/>
            <person name="Chovatia M."/>
            <person name="Clum A."/>
            <person name="Daum C."/>
            <person name="Haridas S."/>
            <person name="He G."/>
            <person name="LaButti K."/>
            <person name="Lipzen A."/>
            <person name="Mondo S."/>
            <person name="Riley R."/>
            <person name="Salamov A."/>
            <person name="Simmons B.A."/>
            <person name="Magnuson J.K."/>
            <person name="Henrissat B."/>
            <person name="Mortensen U.H."/>
            <person name="Larsen T.O."/>
            <person name="Devries R.P."/>
            <person name="Grigoriev I.V."/>
            <person name="Machida M."/>
            <person name="Baker S.E."/>
            <person name="Andersen M.R."/>
        </authorList>
    </citation>
    <scope>NUCLEOTIDE SEQUENCE [LARGE SCALE GENOMIC DNA]</scope>
    <source>
        <strain evidence="1 2">CBS 151.66</strain>
    </source>
</reference>
<dbReference type="Proteomes" id="UP000326565">
    <property type="component" value="Unassembled WGS sequence"/>
</dbReference>
<evidence type="ECO:0000313" key="2">
    <source>
        <dbReference type="Proteomes" id="UP000326565"/>
    </source>
</evidence>
<dbReference type="EMBL" id="ML732488">
    <property type="protein sequence ID" value="KAB8067435.1"/>
    <property type="molecule type" value="Genomic_DNA"/>
</dbReference>
<proteinExistence type="predicted"/>